<comment type="similarity">
    <text evidence="2">Belongs to the AOR/FOR family.</text>
</comment>
<protein>
    <submittedName>
        <fullName evidence="10">Aldehyde ferredoxin oxidoreductase family protein</fullName>
    </submittedName>
</protein>
<dbReference type="InterPro" id="IPR036503">
    <property type="entry name" value="Ald_Fedxn_OxRdtase_N_sf"/>
</dbReference>
<organism evidence="10 11">
    <name type="scientific">Candidatus Desulfatibia vada</name>
    <dbReference type="NCBI Taxonomy" id="2841696"/>
    <lineage>
        <taxon>Bacteria</taxon>
        <taxon>Pseudomonadati</taxon>
        <taxon>Thermodesulfobacteriota</taxon>
        <taxon>Desulfobacteria</taxon>
        <taxon>Desulfobacterales</taxon>
        <taxon>Desulfobacterales incertae sedis</taxon>
        <taxon>Candidatus Desulfatibia</taxon>
    </lineage>
</organism>
<dbReference type="Gene3D" id="1.10.569.10">
    <property type="entry name" value="Aldehyde Ferredoxin Oxidoreductase Protein, subunit A, domain 2"/>
    <property type="match status" value="1"/>
</dbReference>
<evidence type="ECO:0000313" key="10">
    <source>
        <dbReference type="EMBL" id="MBC8433679.1"/>
    </source>
</evidence>
<keyword evidence="3" id="KW-0004">4Fe-4S</keyword>
<reference evidence="10 11" key="1">
    <citation type="submission" date="2020-08" db="EMBL/GenBank/DDBJ databases">
        <title>Bridging the membrane lipid divide: bacteria of the FCB group superphylum have the potential to synthesize archaeal ether lipids.</title>
        <authorList>
            <person name="Villanueva L."/>
            <person name="Von Meijenfeldt F.A.B."/>
            <person name="Westbye A.B."/>
            <person name="Yadav S."/>
            <person name="Hopmans E.C."/>
            <person name="Dutilh B.E."/>
            <person name="Sinninghe Damste J.S."/>
        </authorList>
    </citation>
    <scope>NUCLEOTIDE SEQUENCE [LARGE SCALE GENOMIC DNA]</scope>
    <source>
        <strain evidence="10">NIOZ-UU17</strain>
    </source>
</reference>
<dbReference type="Gene3D" id="3.60.9.10">
    <property type="entry name" value="Aldehyde ferredoxin oxidoreductase, N-terminal domain"/>
    <property type="match status" value="1"/>
</dbReference>
<dbReference type="SMART" id="SM00790">
    <property type="entry name" value="AFOR_N"/>
    <property type="match status" value="1"/>
</dbReference>
<comment type="caution">
    <text evidence="10">The sequence shown here is derived from an EMBL/GenBank/DDBJ whole genome shotgun (WGS) entry which is preliminary data.</text>
</comment>
<keyword evidence="6" id="KW-0408">Iron</keyword>
<gene>
    <name evidence="10" type="ORF">H8D96_17355</name>
</gene>
<evidence type="ECO:0000256" key="3">
    <source>
        <dbReference type="ARBA" id="ARBA00022485"/>
    </source>
</evidence>
<dbReference type="GO" id="GO:0009055">
    <property type="term" value="F:electron transfer activity"/>
    <property type="evidence" value="ECO:0007669"/>
    <property type="project" value="InterPro"/>
</dbReference>
<dbReference type="InterPro" id="IPR001203">
    <property type="entry name" value="OxRdtase_Ald_Fedxn_C"/>
</dbReference>
<dbReference type="EMBL" id="JACNIG010000318">
    <property type="protein sequence ID" value="MBC8433679.1"/>
    <property type="molecule type" value="Genomic_DNA"/>
</dbReference>
<evidence type="ECO:0000256" key="1">
    <source>
        <dbReference type="ARBA" id="ARBA00001966"/>
    </source>
</evidence>
<proteinExistence type="inferred from homology"/>
<evidence type="ECO:0000256" key="2">
    <source>
        <dbReference type="ARBA" id="ARBA00011032"/>
    </source>
</evidence>
<keyword evidence="4" id="KW-0479">Metal-binding</keyword>
<evidence type="ECO:0000256" key="6">
    <source>
        <dbReference type="ARBA" id="ARBA00023004"/>
    </source>
</evidence>
<dbReference type="Gene3D" id="1.10.599.10">
    <property type="entry name" value="Aldehyde Ferredoxin Oxidoreductase Protein, subunit A, domain 3"/>
    <property type="match status" value="1"/>
</dbReference>
<comment type="cofactor">
    <cofactor evidence="1">
        <name>[4Fe-4S] cluster</name>
        <dbReference type="ChEBI" id="CHEBI:49883"/>
    </cofactor>
</comment>
<dbReference type="GO" id="GO:0016625">
    <property type="term" value="F:oxidoreductase activity, acting on the aldehyde or oxo group of donors, iron-sulfur protein as acceptor"/>
    <property type="evidence" value="ECO:0007669"/>
    <property type="project" value="InterPro"/>
</dbReference>
<dbReference type="InterPro" id="IPR036021">
    <property type="entry name" value="Tungsten_al_ferr_oxy-like_C"/>
</dbReference>
<evidence type="ECO:0000313" key="11">
    <source>
        <dbReference type="Proteomes" id="UP000605201"/>
    </source>
</evidence>
<dbReference type="GO" id="GO:0046872">
    <property type="term" value="F:metal ion binding"/>
    <property type="evidence" value="ECO:0007669"/>
    <property type="project" value="UniProtKB-KW"/>
</dbReference>
<evidence type="ECO:0000256" key="7">
    <source>
        <dbReference type="ARBA" id="ARBA00023014"/>
    </source>
</evidence>
<dbReference type="InterPro" id="IPR013985">
    <property type="entry name" value="Ald_Fedxn_OxRdtase_dom3"/>
</dbReference>
<dbReference type="SUPFAM" id="SSF48310">
    <property type="entry name" value="Aldehyde ferredoxin oxidoreductase, C-terminal domains"/>
    <property type="match status" value="1"/>
</dbReference>
<dbReference type="GO" id="GO:0051539">
    <property type="term" value="F:4 iron, 4 sulfur cluster binding"/>
    <property type="evidence" value="ECO:0007669"/>
    <property type="project" value="UniProtKB-KW"/>
</dbReference>
<dbReference type="SUPFAM" id="SSF56228">
    <property type="entry name" value="Aldehyde ferredoxin oxidoreductase, N-terminal domain"/>
    <property type="match status" value="1"/>
</dbReference>
<dbReference type="Pfam" id="PF02730">
    <property type="entry name" value="AFOR_N"/>
    <property type="match status" value="1"/>
</dbReference>
<dbReference type="InterPro" id="IPR013983">
    <property type="entry name" value="Ald_Fedxn_OxRdtase_N"/>
</dbReference>
<evidence type="ECO:0000256" key="4">
    <source>
        <dbReference type="ARBA" id="ARBA00022723"/>
    </source>
</evidence>
<accession>A0A8J6NUP3</accession>
<dbReference type="PANTHER" id="PTHR30038">
    <property type="entry name" value="ALDEHYDE FERREDOXIN OXIDOREDUCTASE"/>
    <property type="match status" value="1"/>
</dbReference>
<feature type="domain" description="Aldehyde ferredoxin oxidoreductase N-terminal" evidence="9">
    <location>
        <begin position="4"/>
        <end position="212"/>
    </location>
</feature>
<evidence type="ECO:0000256" key="5">
    <source>
        <dbReference type="ARBA" id="ARBA00023002"/>
    </source>
</evidence>
<dbReference type="Pfam" id="PF01314">
    <property type="entry name" value="AFOR_C"/>
    <property type="match status" value="1"/>
</dbReference>
<dbReference type="AlphaFoldDB" id="A0A8J6NUP3"/>
<name>A0A8J6NUP3_9BACT</name>
<keyword evidence="7" id="KW-0411">Iron-sulfur</keyword>
<keyword evidence="5" id="KW-0560">Oxidoreductase</keyword>
<dbReference type="InterPro" id="IPR051919">
    <property type="entry name" value="W-dependent_AOR"/>
</dbReference>
<dbReference type="InterPro" id="IPR013984">
    <property type="entry name" value="Ald_Fedxn_OxRdtase_dom2"/>
</dbReference>
<evidence type="ECO:0000259" key="9">
    <source>
        <dbReference type="SMART" id="SM00790"/>
    </source>
</evidence>
<evidence type="ECO:0000256" key="8">
    <source>
        <dbReference type="ARBA" id="ARBA00049934"/>
    </source>
</evidence>
<dbReference type="Proteomes" id="UP000605201">
    <property type="component" value="Unassembled WGS sequence"/>
</dbReference>
<sequence>MHGFYGRILKINLTGQTYEIVPLNDEILSRYLGGKGLATYLLYSTNPQGVDPLSPDNCLIFATGPTTGSLIWSSSRYGVFTKSPQTGFYAESYSGGKVPEAVDAAGFDAVVITGKSESPAVMVVHPDGVDFHDADDIWGMDTFEAEDAVNARFGDVGRASAKSGAVVIGPAGENLVRFAVIENDYWRSAGRAGAGTVMGSKKLKAIVFKGNKKRWLFDNDGVRAFAKEMAASSKDNPIVQNYKAMGTPSMVKIINQAKAFPTRYWSEGYFDKWENISAEALHRQCRVQPRACAKCFIACGRMTTVLNGRHAGLRIEGPEYETIFAFGGLCMVDSIEEIAYLNDICDRLGMDTITAGNLCGFAIEAALKKKIDFKINYGDVDAIAALLINIAKRQDIGDILARGIRHAAGVWNMEDTAVHVKGLEPPGYDPRVLKGCGLAFATAGRGACHLRATIHNPELKGVSDPGEIEGKAELLVDYEDRLILMDTLILCRFYRDLYPWERLQQIIEMTTGSKHTKETLQQKAAEIVNLVRRFNLREGLELEDDNLPQRLYDEPLKTGNGIKEAELKSMRHDYYSLRGWDGDGIPS</sequence>
<dbReference type="PANTHER" id="PTHR30038:SF9">
    <property type="entry name" value="ALDEHYDE FERREDOXIN OXIDOREDUCTASE"/>
    <property type="match status" value="1"/>
</dbReference>
<comment type="cofactor">
    <cofactor evidence="8">
        <name>tungstopterin</name>
        <dbReference type="ChEBI" id="CHEBI:30402"/>
    </cofactor>
</comment>